<dbReference type="CDD" id="cd00055">
    <property type="entry name" value="EGF_Lam"/>
    <property type="match status" value="1"/>
</dbReference>
<evidence type="ECO:0000259" key="3">
    <source>
        <dbReference type="PROSITE" id="PS50026"/>
    </source>
</evidence>
<evidence type="ECO:0000313" key="6">
    <source>
        <dbReference type="Proteomes" id="UP000332933"/>
    </source>
</evidence>
<dbReference type="InterPro" id="IPR002049">
    <property type="entry name" value="LE_dom"/>
</dbReference>
<feature type="disulfide bond" evidence="1">
    <location>
        <begin position="260"/>
        <end position="269"/>
    </location>
</feature>
<keyword evidence="2" id="KW-0812">Transmembrane</keyword>
<feature type="domain" description="EGF-like" evidence="3">
    <location>
        <begin position="235"/>
        <end position="270"/>
    </location>
</feature>
<dbReference type="OrthoDB" id="6130531at2759"/>
<dbReference type="EMBL" id="CAADRA010000048">
    <property type="protein sequence ID" value="VFT78014.1"/>
    <property type="molecule type" value="Genomic_DNA"/>
</dbReference>
<keyword evidence="1" id="KW-1015">Disulfide bond</keyword>
<dbReference type="SMART" id="SM00181">
    <property type="entry name" value="EGF"/>
    <property type="match status" value="3"/>
</dbReference>
<gene>
    <name evidence="5" type="primary">Aste57867_790</name>
    <name evidence="4" type="ORF">As57867_000789</name>
    <name evidence="5" type="ORF">ASTE57867_790</name>
</gene>
<evidence type="ECO:0000256" key="2">
    <source>
        <dbReference type="SAM" id="Phobius"/>
    </source>
</evidence>
<comment type="caution">
    <text evidence="1">Lacks conserved residue(s) required for the propagation of feature annotation.</text>
</comment>
<reference evidence="5 6" key="1">
    <citation type="submission" date="2019-03" db="EMBL/GenBank/DDBJ databases">
        <authorList>
            <person name="Gaulin E."/>
            <person name="Dumas B."/>
        </authorList>
    </citation>
    <scope>NUCLEOTIDE SEQUENCE [LARGE SCALE GENOMIC DNA]</scope>
    <source>
        <strain evidence="5">CBS 568.67</strain>
    </source>
</reference>
<dbReference type="EMBL" id="VJMH01000048">
    <property type="protein sequence ID" value="KAF0719791.1"/>
    <property type="molecule type" value="Genomic_DNA"/>
</dbReference>
<keyword evidence="1" id="KW-0245">EGF-like domain</keyword>
<protein>
    <submittedName>
        <fullName evidence="5">Aste57867_790 protein</fullName>
    </submittedName>
</protein>
<sequence length="350" mass="35716">MQFKYLAVVAAVTFAQDETTEAPVTITPTVKVQRPGVCNAGGKDCTAYGPDYVCVAVQSNLPNLANLAQCVNSKTNAVCVGGTPGACPTFNNWPTNFARVQPVCAFVTVKDCNKATNAAGAVVAARELQATNSSNSSKKAEIQCYQANYQLQNGSTAKINGIYKCVDKDVYRQSAYGFDLTDKQMKNCAGNVTNGFTAGLCNQHGTCGPTGQFSAEYGCMCNKGYSTNDNCNAPVSDVCDAFGACGALGACDPTSGKCKCQAGVTGPQCNKCDPTAGNGTCSNHGSCGLDGTCVCQATYGGAQCESKSATDAPTKAPRSNTTAVPVATAASSAFAVGASAFAVAVAAIFA</sequence>
<evidence type="ECO:0000256" key="1">
    <source>
        <dbReference type="PROSITE-ProRule" id="PRU00076"/>
    </source>
</evidence>
<keyword evidence="6" id="KW-1185">Reference proteome</keyword>
<keyword evidence="2" id="KW-0472">Membrane</keyword>
<dbReference type="PROSITE" id="PS50026">
    <property type="entry name" value="EGF_3"/>
    <property type="match status" value="1"/>
</dbReference>
<dbReference type="Gene3D" id="2.10.25.10">
    <property type="entry name" value="Laminin"/>
    <property type="match status" value="1"/>
</dbReference>
<keyword evidence="2" id="KW-1133">Transmembrane helix</keyword>
<reference evidence="4" key="2">
    <citation type="submission" date="2019-06" db="EMBL/GenBank/DDBJ databases">
        <title>Genomics analysis of Aphanomyces spp. identifies a new class of oomycete effector associated with host adaptation.</title>
        <authorList>
            <person name="Gaulin E."/>
        </authorList>
    </citation>
    <scope>NUCLEOTIDE SEQUENCE</scope>
    <source>
        <strain evidence="4">CBS 578.67</strain>
    </source>
</reference>
<dbReference type="PROSITE" id="PS00022">
    <property type="entry name" value="EGF_1"/>
    <property type="match status" value="2"/>
</dbReference>
<dbReference type="Proteomes" id="UP000332933">
    <property type="component" value="Unassembled WGS sequence"/>
</dbReference>
<feature type="transmembrane region" description="Helical" evidence="2">
    <location>
        <begin position="326"/>
        <end position="349"/>
    </location>
</feature>
<evidence type="ECO:0000313" key="4">
    <source>
        <dbReference type="EMBL" id="KAF0719791.1"/>
    </source>
</evidence>
<dbReference type="InterPro" id="IPR000742">
    <property type="entry name" value="EGF"/>
</dbReference>
<proteinExistence type="predicted"/>
<evidence type="ECO:0000313" key="5">
    <source>
        <dbReference type="EMBL" id="VFT78014.1"/>
    </source>
</evidence>
<dbReference type="PROSITE" id="PS01186">
    <property type="entry name" value="EGF_2"/>
    <property type="match status" value="1"/>
</dbReference>
<accession>A0A485K7M1</accession>
<name>A0A485K7M1_9STRA</name>
<organism evidence="5 6">
    <name type="scientific">Aphanomyces stellatus</name>
    <dbReference type="NCBI Taxonomy" id="120398"/>
    <lineage>
        <taxon>Eukaryota</taxon>
        <taxon>Sar</taxon>
        <taxon>Stramenopiles</taxon>
        <taxon>Oomycota</taxon>
        <taxon>Saprolegniomycetes</taxon>
        <taxon>Saprolegniales</taxon>
        <taxon>Verrucalvaceae</taxon>
        <taxon>Aphanomyces</taxon>
    </lineage>
</organism>
<dbReference type="AlphaFoldDB" id="A0A485K7M1"/>